<feature type="binding site" evidence="6">
    <location>
        <position position="120"/>
    </location>
    <ligand>
        <name>Mg(2+)</name>
        <dbReference type="ChEBI" id="CHEBI:18420"/>
    </ligand>
</feature>
<comment type="function">
    <text evidence="6">DNA repair enzyme involved in the repair of deaminated bases. Selectively cleaves double-stranded DNA at the second phosphodiester bond 3' to a deoxyinosine leaving behind the intact lesion on the nicked DNA.</text>
</comment>
<evidence type="ECO:0000256" key="6">
    <source>
        <dbReference type="HAMAP-Rule" id="MF_00801"/>
    </source>
</evidence>
<evidence type="ECO:0000256" key="2">
    <source>
        <dbReference type="ARBA" id="ARBA00022490"/>
    </source>
</evidence>
<feature type="binding site" evidence="6">
    <location>
        <position position="50"/>
    </location>
    <ligand>
        <name>Mg(2+)</name>
        <dbReference type="ChEBI" id="CHEBI:18420"/>
    </ligand>
</feature>
<evidence type="ECO:0000256" key="1">
    <source>
        <dbReference type="ARBA" id="ARBA00004496"/>
    </source>
</evidence>
<proteinExistence type="inferred from homology"/>
<protein>
    <recommendedName>
        <fullName evidence="6">Endonuclease V</fullName>
        <ecNumber evidence="6">3.1.21.7</ecNumber>
    </recommendedName>
    <alternativeName>
        <fullName evidence="6">Deoxyinosine 3'endonuclease</fullName>
    </alternativeName>
    <alternativeName>
        <fullName evidence="6">Deoxyribonuclease V</fullName>
        <shortName evidence="6">DNase V</shortName>
    </alternativeName>
</protein>
<evidence type="ECO:0000256" key="3">
    <source>
        <dbReference type="ARBA" id="ARBA00022722"/>
    </source>
</evidence>
<dbReference type="EC" id="3.1.21.7" evidence="6"/>
<feature type="site" description="Interaction with target DNA" evidence="6">
    <location>
        <position position="90"/>
    </location>
</feature>
<keyword evidence="4 6" id="KW-0255">Endonuclease</keyword>
<comment type="catalytic activity">
    <reaction evidence="6">
        <text>Endonucleolytic cleavage at apurinic or apyrimidinic sites to products with a 5'-phosphate.</text>
        <dbReference type="EC" id="3.1.21.7"/>
    </reaction>
</comment>
<dbReference type="Gene3D" id="3.30.2170.10">
    <property type="entry name" value="archaeoglobus fulgidus dsm 4304 superfamily"/>
    <property type="match status" value="1"/>
</dbReference>
<keyword evidence="2 6" id="KW-0963">Cytoplasm</keyword>
<keyword evidence="8" id="KW-1185">Reference proteome</keyword>
<keyword evidence="3 6" id="KW-0540">Nuclease</keyword>
<keyword evidence="5 6" id="KW-0378">Hydrolase</keyword>
<comment type="cofactor">
    <cofactor evidence="6">
        <name>Mg(2+)</name>
        <dbReference type="ChEBI" id="CHEBI:18420"/>
    </cofactor>
</comment>
<dbReference type="Pfam" id="PF04493">
    <property type="entry name" value="Endonuclease_5"/>
    <property type="match status" value="1"/>
</dbReference>
<evidence type="ECO:0000256" key="4">
    <source>
        <dbReference type="ARBA" id="ARBA00022759"/>
    </source>
</evidence>
<dbReference type="CDD" id="cd06559">
    <property type="entry name" value="Endonuclease_V"/>
    <property type="match status" value="1"/>
</dbReference>
<keyword evidence="6" id="KW-0479">Metal-binding</keyword>
<comment type="subcellular location">
    <subcellularLocation>
        <location evidence="1 6">Cytoplasm</location>
    </subcellularLocation>
</comment>
<accession>A0ABY3FVQ8</accession>
<dbReference type="EMBL" id="NILF01000036">
    <property type="protein sequence ID" value="TWL38646.1"/>
    <property type="molecule type" value="Genomic_DNA"/>
</dbReference>
<sequence>MVLKMNINNIHDFNLNQENDFLTIQTKLKKHINLVNSISKDALQTCAGVDLAYWEEDGEAFGVCSIIVLDFHTKRVIEKVHSAGKIAVPYIAGFLAFRELPLIIKAAKKLTIEPDVFLFDGNGYLHFNHMGIATHAAFFLEKPTIGIAKTYLKIKQTDFVMPDNNFGAYTDIVIGGEVYGRAVRTRQDVKPIFLSCGHLIDLDSSYDIAMSLVNRESRLPIPIRLTDLETHTLRAYYRENQKLIE</sequence>
<dbReference type="HAMAP" id="MF_00801">
    <property type="entry name" value="Endonuclease_5"/>
    <property type="match status" value="1"/>
</dbReference>
<dbReference type="GO" id="GO:0004519">
    <property type="term" value="F:endonuclease activity"/>
    <property type="evidence" value="ECO:0007669"/>
    <property type="project" value="UniProtKB-KW"/>
</dbReference>
<keyword evidence="6" id="KW-0234">DNA repair</keyword>
<keyword evidence="6" id="KW-0227">DNA damage</keyword>
<organism evidence="7 8">
    <name type="scientific">Bacillus paralicheniformis</name>
    <dbReference type="NCBI Taxonomy" id="1648923"/>
    <lineage>
        <taxon>Bacteria</taxon>
        <taxon>Bacillati</taxon>
        <taxon>Bacillota</taxon>
        <taxon>Bacilli</taxon>
        <taxon>Bacillales</taxon>
        <taxon>Bacillaceae</taxon>
        <taxon>Bacillus</taxon>
    </lineage>
</organism>
<evidence type="ECO:0000256" key="5">
    <source>
        <dbReference type="ARBA" id="ARBA00022801"/>
    </source>
</evidence>
<dbReference type="PANTHER" id="PTHR28511:SF1">
    <property type="entry name" value="ENDONUCLEASE V"/>
    <property type="match status" value="1"/>
</dbReference>
<dbReference type="InterPro" id="IPR007581">
    <property type="entry name" value="Endonuclease-V"/>
</dbReference>
<evidence type="ECO:0000313" key="7">
    <source>
        <dbReference type="EMBL" id="TWL38646.1"/>
    </source>
</evidence>
<gene>
    <name evidence="6" type="primary">nfi</name>
    <name evidence="7" type="ORF">CHCC15381_0764</name>
</gene>
<dbReference type="PANTHER" id="PTHR28511">
    <property type="entry name" value="ENDONUCLEASE V"/>
    <property type="match status" value="1"/>
</dbReference>
<keyword evidence="6" id="KW-0460">Magnesium</keyword>
<comment type="similarity">
    <text evidence="6">Belongs to the endonuclease V family.</text>
</comment>
<comment type="caution">
    <text evidence="7">The sequence shown here is derived from an EMBL/GenBank/DDBJ whole genome shotgun (WGS) entry which is preliminary data.</text>
</comment>
<name>A0ABY3FVQ8_9BACI</name>
<evidence type="ECO:0000313" key="8">
    <source>
        <dbReference type="Proteomes" id="UP000429980"/>
    </source>
</evidence>
<dbReference type="Proteomes" id="UP000429980">
    <property type="component" value="Unassembled WGS sequence"/>
</dbReference>
<reference evidence="7 8" key="1">
    <citation type="submission" date="2019-06" db="EMBL/GenBank/DDBJ databases">
        <title>Genome sequence analysis of &gt;100 Bacillus licheniformis strains suggests intrinsic resistance to this species.</title>
        <authorList>
            <person name="Wels M."/>
            <person name="Siezen R.J."/>
            <person name="Johansen E."/>
            <person name="Stuer-Lauridsen B."/>
            <person name="Bjerre K."/>
            <person name="Nielsen B.K.K."/>
        </authorList>
    </citation>
    <scope>NUCLEOTIDE SEQUENCE [LARGE SCALE GENOMIC DNA]</scope>
    <source>
        <strain evidence="7 8">BAC-15381</strain>
    </source>
</reference>